<keyword evidence="2" id="KW-1133">Transmembrane helix</keyword>
<evidence type="ECO:0000313" key="5">
    <source>
        <dbReference type="Proteomes" id="UP001497482"/>
    </source>
</evidence>
<feature type="compositionally biased region" description="Acidic residues" evidence="1">
    <location>
        <begin position="147"/>
        <end position="166"/>
    </location>
</feature>
<evidence type="ECO:0000256" key="3">
    <source>
        <dbReference type="SAM" id="SignalP"/>
    </source>
</evidence>
<organism evidence="4 5">
    <name type="scientific">Knipowitschia caucasica</name>
    <name type="common">Caucasian dwarf goby</name>
    <name type="synonym">Pomatoschistus caucasicus</name>
    <dbReference type="NCBI Taxonomy" id="637954"/>
    <lineage>
        <taxon>Eukaryota</taxon>
        <taxon>Metazoa</taxon>
        <taxon>Chordata</taxon>
        <taxon>Craniata</taxon>
        <taxon>Vertebrata</taxon>
        <taxon>Euteleostomi</taxon>
        <taxon>Actinopterygii</taxon>
        <taxon>Neopterygii</taxon>
        <taxon>Teleostei</taxon>
        <taxon>Neoteleostei</taxon>
        <taxon>Acanthomorphata</taxon>
        <taxon>Gobiaria</taxon>
        <taxon>Gobiiformes</taxon>
        <taxon>Gobioidei</taxon>
        <taxon>Gobiidae</taxon>
        <taxon>Gobiinae</taxon>
        <taxon>Knipowitschia</taxon>
    </lineage>
</organism>
<protein>
    <submittedName>
        <fullName evidence="4">Uncharacterized protein</fullName>
    </submittedName>
</protein>
<proteinExistence type="predicted"/>
<evidence type="ECO:0000313" key="4">
    <source>
        <dbReference type="EMBL" id="CAL1571524.1"/>
    </source>
</evidence>
<evidence type="ECO:0000256" key="1">
    <source>
        <dbReference type="SAM" id="MobiDB-lite"/>
    </source>
</evidence>
<sequence>MNFSGLPPLPPCVLLVLCLLPWSWSENLTDWTTPETLTNQTSPVPSITPALEQNATVAECLVDNQMALIAIGSAGGLILCLLLAVVTLACQVHHLQRRVYIPRSSRSNLDLAGSASHWAKAAADLEAEARGVAGPCDDSVLMEELQEIREEEEEQEEGEEGEEEGRPEEKPLMQTSESRESCSDLPRDLEDTPLVV</sequence>
<keyword evidence="2" id="KW-0812">Transmembrane</keyword>
<keyword evidence="5" id="KW-1185">Reference proteome</keyword>
<name>A0AAV2J843_KNICA</name>
<feature type="compositionally biased region" description="Basic and acidic residues" evidence="1">
    <location>
        <begin position="167"/>
        <end position="190"/>
    </location>
</feature>
<keyword evidence="3" id="KW-0732">Signal</keyword>
<dbReference type="Proteomes" id="UP001497482">
    <property type="component" value="Chromosome 10"/>
</dbReference>
<accession>A0AAV2J843</accession>
<keyword evidence="2" id="KW-0472">Membrane</keyword>
<feature type="chain" id="PRO_5043864366" evidence="3">
    <location>
        <begin position="26"/>
        <end position="196"/>
    </location>
</feature>
<dbReference type="AlphaFoldDB" id="A0AAV2J843"/>
<evidence type="ECO:0000256" key="2">
    <source>
        <dbReference type="SAM" id="Phobius"/>
    </source>
</evidence>
<reference evidence="4 5" key="1">
    <citation type="submission" date="2024-04" db="EMBL/GenBank/DDBJ databases">
        <authorList>
            <person name="Waldvogel A.-M."/>
            <person name="Schoenle A."/>
        </authorList>
    </citation>
    <scope>NUCLEOTIDE SEQUENCE [LARGE SCALE GENOMIC DNA]</scope>
</reference>
<feature type="transmembrane region" description="Helical" evidence="2">
    <location>
        <begin position="66"/>
        <end position="90"/>
    </location>
</feature>
<feature type="signal peptide" evidence="3">
    <location>
        <begin position="1"/>
        <end position="25"/>
    </location>
</feature>
<feature type="region of interest" description="Disordered" evidence="1">
    <location>
        <begin position="147"/>
        <end position="196"/>
    </location>
</feature>
<dbReference type="EMBL" id="OZ035832">
    <property type="protein sequence ID" value="CAL1571524.1"/>
    <property type="molecule type" value="Genomic_DNA"/>
</dbReference>
<gene>
    <name evidence="4" type="ORF">KC01_LOCUS3631</name>
</gene>